<dbReference type="OrthoDB" id="19692at2759"/>
<evidence type="ECO:0000256" key="2">
    <source>
        <dbReference type="ARBA" id="ARBA00022786"/>
    </source>
</evidence>
<organism evidence="6 7">
    <name type="scientific">Nematocida displodere</name>
    <dbReference type="NCBI Taxonomy" id="1805483"/>
    <lineage>
        <taxon>Eukaryota</taxon>
        <taxon>Fungi</taxon>
        <taxon>Fungi incertae sedis</taxon>
        <taxon>Microsporidia</taxon>
        <taxon>Nematocida</taxon>
    </lineage>
</organism>
<evidence type="ECO:0000313" key="6">
    <source>
        <dbReference type="EMBL" id="OAG31869.1"/>
    </source>
</evidence>
<feature type="active site" description="Glycyl thioester intermediate" evidence="3">
    <location>
        <position position="95"/>
    </location>
</feature>
<evidence type="ECO:0000259" key="5">
    <source>
        <dbReference type="PROSITE" id="PS50127"/>
    </source>
</evidence>
<keyword evidence="4" id="KW-0067">ATP-binding</keyword>
<dbReference type="InterPro" id="IPR023313">
    <property type="entry name" value="UBQ-conjugating_AS"/>
</dbReference>
<feature type="domain" description="UBC core" evidence="5">
    <location>
        <begin position="11"/>
        <end position="170"/>
    </location>
</feature>
<evidence type="ECO:0000313" key="7">
    <source>
        <dbReference type="Proteomes" id="UP000185944"/>
    </source>
</evidence>
<protein>
    <submittedName>
        <fullName evidence="6">Ubiquitin-conjugating enzyme E2 G1</fullName>
    </submittedName>
</protein>
<proteinExistence type="inferred from homology"/>
<keyword evidence="4" id="KW-0547">Nucleotide-binding</keyword>
<dbReference type="RefSeq" id="XP_067545470.1">
    <property type="nucleotide sequence ID" value="XM_067687762.1"/>
</dbReference>
<dbReference type="InterPro" id="IPR000608">
    <property type="entry name" value="UBC"/>
</dbReference>
<dbReference type="PANTHER" id="PTHR24067">
    <property type="entry name" value="UBIQUITIN-CONJUGATING ENZYME E2"/>
    <property type="match status" value="1"/>
</dbReference>
<sequence length="170" mass="19568">MQFKQTDPKKRSRVFISKELQRMMKTPNENFSVGLLGDNIYEWEVAIIGPRDTLYENAILRGVLSFPETYPDDPPSFKFVSEMWHPNIEPGGKLCISILHRAGDDEYGYEEACERWMPVRDTNSILLSIVLLLLEPNTESPANIEAAQEYQSDNQAYNRRVAVLAQRTIE</sequence>
<comment type="caution">
    <text evidence="6">The sequence shown here is derived from an EMBL/GenBank/DDBJ whole genome shotgun (WGS) entry which is preliminary data.</text>
</comment>
<dbReference type="PROSITE" id="PS00183">
    <property type="entry name" value="UBC_1"/>
    <property type="match status" value="1"/>
</dbReference>
<comment type="similarity">
    <text evidence="4">Belongs to the ubiquitin-conjugating enzyme family.</text>
</comment>
<dbReference type="Gene3D" id="3.10.110.10">
    <property type="entry name" value="Ubiquitin Conjugating Enzyme"/>
    <property type="match status" value="1"/>
</dbReference>
<keyword evidence="2 4" id="KW-0833">Ubl conjugation pathway</keyword>
<evidence type="ECO:0000256" key="4">
    <source>
        <dbReference type="RuleBase" id="RU362109"/>
    </source>
</evidence>
<dbReference type="GO" id="GO:0005524">
    <property type="term" value="F:ATP binding"/>
    <property type="evidence" value="ECO:0007669"/>
    <property type="project" value="UniProtKB-UniRule"/>
</dbReference>
<accession>A0A177ELL3</accession>
<dbReference type="Pfam" id="PF00179">
    <property type="entry name" value="UQ_con"/>
    <property type="match status" value="1"/>
</dbReference>
<name>A0A177ELL3_9MICR</name>
<dbReference type="FunFam" id="3.10.110.10:FF:000051">
    <property type="entry name" value="ubiquitin-conjugating enzyme E2 R2-like"/>
    <property type="match status" value="1"/>
</dbReference>
<dbReference type="VEuPathDB" id="MicrosporidiaDB:NEDG_00344"/>
<evidence type="ECO:0000256" key="1">
    <source>
        <dbReference type="ARBA" id="ARBA00022679"/>
    </source>
</evidence>
<dbReference type="InterPro" id="IPR050113">
    <property type="entry name" value="Ub_conjugating_enzyme"/>
</dbReference>
<dbReference type="GeneID" id="93646694"/>
<dbReference type="SUPFAM" id="SSF54495">
    <property type="entry name" value="UBC-like"/>
    <property type="match status" value="1"/>
</dbReference>
<dbReference type="SMART" id="SM00212">
    <property type="entry name" value="UBCc"/>
    <property type="match status" value="1"/>
</dbReference>
<dbReference type="AlphaFoldDB" id="A0A177ELL3"/>
<dbReference type="STRING" id="1805483.A0A177ELL3"/>
<dbReference type="InterPro" id="IPR016135">
    <property type="entry name" value="UBQ-conjugating_enzyme/RWD"/>
</dbReference>
<dbReference type="EMBL" id="LTDL01000014">
    <property type="protein sequence ID" value="OAG31869.1"/>
    <property type="molecule type" value="Genomic_DNA"/>
</dbReference>
<reference evidence="6 7" key="1">
    <citation type="submission" date="2016-02" db="EMBL/GenBank/DDBJ databases">
        <title>Discovery of a natural microsporidian pathogen with a broad tissue tropism in Caenorhabditis elegans.</title>
        <authorList>
            <person name="Luallen R.J."/>
            <person name="Reinke A.W."/>
            <person name="Tong L."/>
            <person name="Botts M.R."/>
            <person name="Felix M.-A."/>
            <person name="Troemel E.R."/>
        </authorList>
    </citation>
    <scope>NUCLEOTIDE SEQUENCE [LARGE SCALE GENOMIC DNA]</scope>
    <source>
        <strain evidence="6 7">JUm2807</strain>
    </source>
</reference>
<gene>
    <name evidence="6" type="ORF">NEDG_00344</name>
</gene>
<dbReference type="Proteomes" id="UP000185944">
    <property type="component" value="Unassembled WGS sequence"/>
</dbReference>
<dbReference type="PROSITE" id="PS50127">
    <property type="entry name" value="UBC_2"/>
    <property type="match status" value="1"/>
</dbReference>
<keyword evidence="1" id="KW-0808">Transferase</keyword>
<evidence type="ECO:0000256" key="3">
    <source>
        <dbReference type="PROSITE-ProRule" id="PRU10133"/>
    </source>
</evidence>
<dbReference type="GO" id="GO:0016740">
    <property type="term" value="F:transferase activity"/>
    <property type="evidence" value="ECO:0007669"/>
    <property type="project" value="UniProtKB-KW"/>
</dbReference>
<keyword evidence="7" id="KW-1185">Reference proteome</keyword>